<dbReference type="PROSITE" id="PS00141">
    <property type="entry name" value="ASP_PROTEASE"/>
    <property type="match status" value="1"/>
</dbReference>
<keyword evidence="4" id="KW-0732">Signal</keyword>
<keyword evidence="2" id="KW-0064">Aspartyl protease</keyword>
<keyword evidence="2" id="KW-0645">Protease</keyword>
<evidence type="ECO:0000313" key="6">
    <source>
        <dbReference type="EMBL" id="PSR78178.1"/>
    </source>
</evidence>
<name>A0A2R6NWA3_9APHY</name>
<dbReference type="Proteomes" id="UP000186601">
    <property type="component" value="Unassembled WGS sequence"/>
</dbReference>
<evidence type="ECO:0000256" key="3">
    <source>
        <dbReference type="SAM" id="Phobius"/>
    </source>
</evidence>
<dbReference type="STRING" id="98765.A0A2R6NWA3"/>
<evidence type="ECO:0000313" key="7">
    <source>
        <dbReference type="Proteomes" id="UP000186601"/>
    </source>
</evidence>
<dbReference type="InterPro" id="IPR033121">
    <property type="entry name" value="PEPTIDASE_A1"/>
</dbReference>
<evidence type="ECO:0000256" key="1">
    <source>
        <dbReference type="ARBA" id="ARBA00007447"/>
    </source>
</evidence>
<organism evidence="6 7">
    <name type="scientific">Hermanssonia centrifuga</name>
    <dbReference type="NCBI Taxonomy" id="98765"/>
    <lineage>
        <taxon>Eukaryota</taxon>
        <taxon>Fungi</taxon>
        <taxon>Dikarya</taxon>
        <taxon>Basidiomycota</taxon>
        <taxon>Agaricomycotina</taxon>
        <taxon>Agaricomycetes</taxon>
        <taxon>Polyporales</taxon>
        <taxon>Meruliaceae</taxon>
        <taxon>Hermanssonia</taxon>
    </lineage>
</organism>
<dbReference type="PANTHER" id="PTHR47966:SF73">
    <property type="entry name" value="PEPTIDASE A1 DOMAIN-CONTAINING PROTEIN"/>
    <property type="match status" value="1"/>
</dbReference>
<evidence type="ECO:0000256" key="4">
    <source>
        <dbReference type="SAM" id="SignalP"/>
    </source>
</evidence>
<dbReference type="Pfam" id="PF00026">
    <property type="entry name" value="Asp"/>
    <property type="match status" value="1"/>
</dbReference>
<keyword evidence="7" id="KW-1185">Reference proteome</keyword>
<dbReference type="PANTHER" id="PTHR47966">
    <property type="entry name" value="BETA-SITE APP-CLEAVING ENZYME, ISOFORM A-RELATED"/>
    <property type="match status" value="1"/>
</dbReference>
<dbReference type="Gene3D" id="2.40.70.10">
    <property type="entry name" value="Acid Proteases"/>
    <property type="match status" value="2"/>
</dbReference>
<keyword evidence="2" id="KW-0378">Hydrolase</keyword>
<dbReference type="OrthoDB" id="15189at2759"/>
<keyword evidence="3" id="KW-1133">Transmembrane helix</keyword>
<feature type="signal peptide" evidence="4">
    <location>
        <begin position="1"/>
        <end position="26"/>
    </location>
</feature>
<proteinExistence type="inferred from homology"/>
<feature type="domain" description="Peptidase A1" evidence="5">
    <location>
        <begin position="63"/>
        <end position="365"/>
    </location>
</feature>
<gene>
    <name evidence="6" type="ORF">PHLCEN_2v7510</name>
</gene>
<sequence length="487" mass="52341">MKSHIVPFRLLILTSFLAFPINFAEAVRLELQGKHIHPIRGGLNRRASLTGTTSLNDTQDINYTTNITLGGNQFAVIIDTGSADFYVTGTVPGSVDTGKTASVQYAIGSVEVDVPEANSSKSVGTGLIGLGPHYDSEIHYQLGNSSGDTVLDRIFQQNTSTPNYITILLGRDDDPSGIFPGDLTIGEILPGYEAITAQPQLNVTQVSIVNNTGNQHWQTLLDADGIIGPNGKVIDISTVVSSTSNKKQLTAIFDSGSVSEAIYGDVSGAVLNTINTQGEQLWTLPCDVEINISFNLGGKNFPVHPLDTSLDLNETDNLGNRICFGAFQPIIPTATSPNADMILGMAFLRNAYLYINFGDFIDGETNDTADPYIQLLSTTNDSSKARSEFVEARGYPKYRGSSGLTWILSHLSLVVGLTATLLVLITAAIVFCCVRSRRNRKPPVSSAAGLNSPYNLIHDSVPSSHDTAVVDGQGYARQVYEEKYVTP</sequence>
<comment type="similarity">
    <text evidence="1">Belongs to the peptidase A1 family.</text>
</comment>
<keyword evidence="3" id="KW-0812">Transmembrane</keyword>
<dbReference type="InterPro" id="IPR021109">
    <property type="entry name" value="Peptidase_aspartic_dom_sf"/>
</dbReference>
<dbReference type="EMBL" id="MLYV02000755">
    <property type="protein sequence ID" value="PSR78178.1"/>
    <property type="molecule type" value="Genomic_DNA"/>
</dbReference>
<dbReference type="InterPro" id="IPR001461">
    <property type="entry name" value="Aspartic_peptidase_A1"/>
</dbReference>
<evidence type="ECO:0000259" key="5">
    <source>
        <dbReference type="PROSITE" id="PS51767"/>
    </source>
</evidence>
<comment type="caution">
    <text evidence="6">The sequence shown here is derived from an EMBL/GenBank/DDBJ whole genome shotgun (WGS) entry which is preliminary data.</text>
</comment>
<dbReference type="PROSITE" id="PS51767">
    <property type="entry name" value="PEPTIDASE_A1"/>
    <property type="match status" value="1"/>
</dbReference>
<protein>
    <recommendedName>
        <fullName evidence="5">Peptidase A1 domain-containing protein</fullName>
    </recommendedName>
</protein>
<feature type="chain" id="PRO_5015361167" description="Peptidase A1 domain-containing protein" evidence="4">
    <location>
        <begin position="27"/>
        <end position="487"/>
    </location>
</feature>
<feature type="transmembrane region" description="Helical" evidence="3">
    <location>
        <begin position="406"/>
        <end position="434"/>
    </location>
</feature>
<keyword evidence="3" id="KW-0472">Membrane</keyword>
<accession>A0A2R6NWA3</accession>
<dbReference type="GO" id="GO:0004190">
    <property type="term" value="F:aspartic-type endopeptidase activity"/>
    <property type="evidence" value="ECO:0007669"/>
    <property type="project" value="UniProtKB-KW"/>
</dbReference>
<dbReference type="AlphaFoldDB" id="A0A2R6NWA3"/>
<dbReference type="SUPFAM" id="SSF50630">
    <property type="entry name" value="Acid proteases"/>
    <property type="match status" value="1"/>
</dbReference>
<reference evidence="6 7" key="1">
    <citation type="submission" date="2018-02" db="EMBL/GenBank/DDBJ databases">
        <title>Genome sequence of the basidiomycete white-rot fungus Phlebia centrifuga.</title>
        <authorList>
            <person name="Granchi Z."/>
            <person name="Peng M."/>
            <person name="de Vries R.P."/>
            <person name="Hilden K."/>
            <person name="Makela M.R."/>
            <person name="Grigoriev I."/>
            <person name="Riley R."/>
        </authorList>
    </citation>
    <scope>NUCLEOTIDE SEQUENCE [LARGE SCALE GENOMIC DNA]</scope>
    <source>
        <strain evidence="6 7">FBCC195</strain>
    </source>
</reference>
<dbReference type="InterPro" id="IPR001969">
    <property type="entry name" value="Aspartic_peptidase_AS"/>
</dbReference>
<evidence type="ECO:0000256" key="2">
    <source>
        <dbReference type="ARBA" id="ARBA00022750"/>
    </source>
</evidence>
<dbReference type="GO" id="GO:0006508">
    <property type="term" value="P:proteolysis"/>
    <property type="evidence" value="ECO:0007669"/>
    <property type="project" value="InterPro"/>
</dbReference>